<proteinExistence type="predicted"/>
<feature type="signal peptide" evidence="2">
    <location>
        <begin position="1"/>
        <end position="21"/>
    </location>
</feature>
<gene>
    <name evidence="3" type="ORF">CALCODRAFT_518994</name>
</gene>
<dbReference type="EMBL" id="KV424002">
    <property type="protein sequence ID" value="KZT55038.1"/>
    <property type="molecule type" value="Genomic_DNA"/>
</dbReference>
<organism evidence="3 4">
    <name type="scientific">Calocera cornea HHB12733</name>
    <dbReference type="NCBI Taxonomy" id="1353952"/>
    <lineage>
        <taxon>Eukaryota</taxon>
        <taxon>Fungi</taxon>
        <taxon>Dikarya</taxon>
        <taxon>Basidiomycota</taxon>
        <taxon>Agaricomycotina</taxon>
        <taxon>Dacrymycetes</taxon>
        <taxon>Dacrymycetales</taxon>
        <taxon>Dacrymycetaceae</taxon>
        <taxon>Calocera</taxon>
    </lineage>
</organism>
<keyword evidence="4" id="KW-1185">Reference proteome</keyword>
<accession>A0A165EK83</accession>
<feature type="chain" id="PRO_5007857260" evidence="2">
    <location>
        <begin position="22"/>
        <end position="144"/>
    </location>
</feature>
<sequence>MALLTTVSLTFIGLTLVTSNALTNIFKMESPVTPDSSPHFPAFPFPSDPTSGDGSVSESDARRSSSSPHSRESRGAAPRSGAEEEEEEEEEAQYGLPSYAHALRTPPQLPGRKGLRVLLPGEQAPPPLYDDVVPPGSSPQPARR</sequence>
<evidence type="ECO:0000256" key="1">
    <source>
        <dbReference type="SAM" id="MobiDB-lite"/>
    </source>
</evidence>
<dbReference type="InParanoid" id="A0A165EK83"/>
<evidence type="ECO:0000256" key="2">
    <source>
        <dbReference type="SAM" id="SignalP"/>
    </source>
</evidence>
<evidence type="ECO:0000313" key="4">
    <source>
        <dbReference type="Proteomes" id="UP000076842"/>
    </source>
</evidence>
<dbReference type="AlphaFoldDB" id="A0A165EK83"/>
<keyword evidence="2" id="KW-0732">Signal</keyword>
<evidence type="ECO:0000313" key="3">
    <source>
        <dbReference type="EMBL" id="KZT55038.1"/>
    </source>
</evidence>
<feature type="compositionally biased region" description="Basic and acidic residues" evidence="1">
    <location>
        <begin position="59"/>
        <end position="74"/>
    </location>
</feature>
<dbReference type="Proteomes" id="UP000076842">
    <property type="component" value="Unassembled WGS sequence"/>
</dbReference>
<feature type="compositionally biased region" description="Acidic residues" evidence="1">
    <location>
        <begin position="83"/>
        <end position="92"/>
    </location>
</feature>
<name>A0A165EK83_9BASI</name>
<protein>
    <submittedName>
        <fullName evidence="3">Uncharacterized protein</fullName>
    </submittedName>
</protein>
<feature type="region of interest" description="Disordered" evidence="1">
    <location>
        <begin position="32"/>
        <end position="144"/>
    </location>
</feature>
<reference evidence="3 4" key="1">
    <citation type="journal article" date="2016" name="Mol. Biol. Evol.">
        <title>Comparative Genomics of Early-Diverging Mushroom-Forming Fungi Provides Insights into the Origins of Lignocellulose Decay Capabilities.</title>
        <authorList>
            <person name="Nagy L.G."/>
            <person name="Riley R."/>
            <person name="Tritt A."/>
            <person name="Adam C."/>
            <person name="Daum C."/>
            <person name="Floudas D."/>
            <person name="Sun H."/>
            <person name="Yadav J.S."/>
            <person name="Pangilinan J."/>
            <person name="Larsson K.H."/>
            <person name="Matsuura K."/>
            <person name="Barry K."/>
            <person name="Labutti K."/>
            <person name="Kuo R."/>
            <person name="Ohm R.A."/>
            <person name="Bhattacharya S.S."/>
            <person name="Shirouzu T."/>
            <person name="Yoshinaga Y."/>
            <person name="Martin F.M."/>
            <person name="Grigoriev I.V."/>
            <person name="Hibbett D.S."/>
        </authorList>
    </citation>
    <scope>NUCLEOTIDE SEQUENCE [LARGE SCALE GENOMIC DNA]</scope>
    <source>
        <strain evidence="3 4">HHB12733</strain>
    </source>
</reference>